<comment type="caution">
    <text evidence="2">The sequence shown here is derived from an EMBL/GenBank/DDBJ whole genome shotgun (WGS) entry which is preliminary data.</text>
</comment>
<organism evidence="2 3">
    <name type="scientific">Streptomyces hyderabadensis</name>
    <dbReference type="NCBI Taxonomy" id="598549"/>
    <lineage>
        <taxon>Bacteria</taxon>
        <taxon>Bacillati</taxon>
        <taxon>Actinomycetota</taxon>
        <taxon>Actinomycetes</taxon>
        <taxon>Kitasatosporales</taxon>
        <taxon>Streptomycetaceae</taxon>
        <taxon>Streptomyces</taxon>
    </lineage>
</organism>
<evidence type="ECO:0000313" key="2">
    <source>
        <dbReference type="EMBL" id="GAA4970804.1"/>
    </source>
</evidence>
<name>A0ABP9HHE3_9ACTN</name>
<protein>
    <submittedName>
        <fullName evidence="2">Uncharacterized protein</fullName>
    </submittedName>
</protein>
<dbReference type="EMBL" id="BAABIV010000002">
    <property type="protein sequence ID" value="GAA4970804.1"/>
    <property type="molecule type" value="Genomic_DNA"/>
</dbReference>
<dbReference type="Proteomes" id="UP001500610">
    <property type="component" value="Unassembled WGS sequence"/>
</dbReference>
<sequence length="108" mass="11650">MPSTISTVSRRKRPRGRSASKGPSRLTIRPAADFQIPTRGANCRKVRFVRQYAGAHRAIPSVGDPVGAVRPSELTATQRASAQDLRPSGGLMLTTRQVDGEAPWVRSG</sequence>
<feature type="region of interest" description="Disordered" evidence="1">
    <location>
        <begin position="1"/>
        <end position="29"/>
    </location>
</feature>
<feature type="compositionally biased region" description="Basic residues" evidence="1">
    <location>
        <begin position="9"/>
        <end position="18"/>
    </location>
</feature>
<proteinExistence type="predicted"/>
<evidence type="ECO:0000313" key="3">
    <source>
        <dbReference type="Proteomes" id="UP001500610"/>
    </source>
</evidence>
<keyword evidence="3" id="KW-1185">Reference proteome</keyword>
<reference evidence="3" key="1">
    <citation type="journal article" date="2019" name="Int. J. Syst. Evol. Microbiol.">
        <title>The Global Catalogue of Microorganisms (GCM) 10K type strain sequencing project: providing services to taxonomists for standard genome sequencing and annotation.</title>
        <authorList>
            <consortium name="The Broad Institute Genomics Platform"/>
            <consortium name="The Broad Institute Genome Sequencing Center for Infectious Disease"/>
            <person name="Wu L."/>
            <person name="Ma J."/>
        </authorList>
    </citation>
    <scope>NUCLEOTIDE SEQUENCE [LARGE SCALE GENOMIC DNA]</scope>
    <source>
        <strain evidence="3">JCM 17657</strain>
    </source>
</reference>
<accession>A0ABP9HHE3</accession>
<evidence type="ECO:0000256" key="1">
    <source>
        <dbReference type="SAM" id="MobiDB-lite"/>
    </source>
</evidence>
<gene>
    <name evidence="2" type="ORF">GCM10023257_03450</name>
</gene>
<feature type="region of interest" description="Disordered" evidence="1">
    <location>
        <begin position="78"/>
        <end position="108"/>
    </location>
</feature>